<evidence type="ECO:0000256" key="8">
    <source>
        <dbReference type="SAM" id="Phobius"/>
    </source>
</evidence>
<evidence type="ECO:0000256" key="5">
    <source>
        <dbReference type="ARBA" id="ARBA00022692"/>
    </source>
</evidence>
<name>A0A8J3FUG4_9PSEU</name>
<feature type="transmembrane region" description="Helical" evidence="8">
    <location>
        <begin position="140"/>
        <end position="161"/>
    </location>
</feature>
<dbReference type="Proteomes" id="UP000637578">
    <property type="component" value="Unassembled WGS sequence"/>
</dbReference>
<feature type="transmembrane region" description="Helical" evidence="8">
    <location>
        <begin position="173"/>
        <end position="192"/>
    </location>
</feature>
<sequence>MTDTRDEADRRPAPHPVDEILPPGRTITLGLQHILTMYAGVVAPPLIVGAAAGLPGPELAYLVNAALVMAGAATLLQTLGVWKFGIRMPFVNGPTFAAVTPMVLVVHSGGGLPAVFGAALVSSLVGLAVAGHFSRLVRFFPPLVTGTVITLIGLSILKVGVEWSAGGAGSANFATPTNLALAFGVLGFIVLVQRFARGFLGSIAVLLGLVVGTVVAVPLGLTDFSAVGRVDPVGITTPFHFGMPRFELAAIVAMLIVQLVTLAECTADALAIGEVVGRRVGPRELARALRADTAASTVSSIFNAFPCSAFAQNIGLVQLTGVRSRFVVAAGGGVLVLLGLFPPLGALVAAIPPPVLGGAGIALFGAVAASGIRTLGPALSRNPHDLVVVAVALGVGMIPLAVPGFWAHMPEALRTVLDSGIAVGTVVAVALNVLFNGRSAAAAPGDPRSPGDVIQDTFP</sequence>
<gene>
    <name evidence="9" type="ORF">GCM10012275_21530</name>
</gene>
<reference evidence="9" key="1">
    <citation type="journal article" date="2014" name="Int. J. Syst. Evol. Microbiol.">
        <title>Complete genome sequence of Corynebacterium casei LMG S-19264T (=DSM 44701T), isolated from a smear-ripened cheese.</title>
        <authorList>
            <consortium name="US DOE Joint Genome Institute (JGI-PGF)"/>
            <person name="Walter F."/>
            <person name="Albersmeier A."/>
            <person name="Kalinowski J."/>
            <person name="Ruckert C."/>
        </authorList>
    </citation>
    <scope>NUCLEOTIDE SEQUENCE</scope>
    <source>
        <strain evidence="9">CGMCC 4.5737</strain>
    </source>
</reference>
<comment type="caution">
    <text evidence="9">The sequence shown here is derived from an EMBL/GenBank/DDBJ whole genome shotgun (WGS) entry which is preliminary data.</text>
</comment>
<comment type="subcellular location">
    <subcellularLocation>
        <location evidence="1">Cell membrane</location>
        <topology evidence="1">Multi-pass membrane protein</topology>
    </subcellularLocation>
</comment>
<evidence type="ECO:0000313" key="9">
    <source>
        <dbReference type="EMBL" id="GGM50344.1"/>
    </source>
</evidence>
<dbReference type="InterPro" id="IPR017588">
    <property type="entry name" value="UacT-like"/>
</dbReference>
<dbReference type="AlphaFoldDB" id="A0A8J3FUG4"/>
<reference evidence="9" key="2">
    <citation type="submission" date="2020-09" db="EMBL/GenBank/DDBJ databases">
        <authorList>
            <person name="Sun Q."/>
            <person name="Zhou Y."/>
        </authorList>
    </citation>
    <scope>NUCLEOTIDE SEQUENCE</scope>
    <source>
        <strain evidence="9">CGMCC 4.5737</strain>
    </source>
</reference>
<protein>
    <submittedName>
        <fullName evidence="9">Permease</fullName>
    </submittedName>
</protein>
<feature type="transmembrane region" description="Helical" evidence="8">
    <location>
        <begin position="326"/>
        <end position="349"/>
    </location>
</feature>
<keyword evidence="4" id="KW-1003">Cell membrane</keyword>
<evidence type="ECO:0000256" key="1">
    <source>
        <dbReference type="ARBA" id="ARBA00004651"/>
    </source>
</evidence>
<dbReference type="NCBIfam" id="TIGR00801">
    <property type="entry name" value="ncs2"/>
    <property type="match status" value="1"/>
</dbReference>
<feature type="transmembrane region" description="Helical" evidence="8">
    <location>
        <begin position="60"/>
        <end position="82"/>
    </location>
</feature>
<evidence type="ECO:0000256" key="7">
    <source>
        <dbReference type="ARBA" id="ARBA00023136"/>
    </source>
</evidence>
<feature type="transmembrane region" description="Helical" evidence="8">
    <location>
        <begin position="355"/>
        <end position="375"/>
    </location>
</feature>
<evidence type="ECO:0000313" key="10">
    <source>
        <dbReference type="Proteomes" id="UP000637578"/>
    </source>
</evidence>
<evidence type="ECO:0000256" key="3">
    <source>
        <dbReference type="ARBA" id="ARBA00022448"/>
    </source>
</evidence>
<dbReference type="PROSITE" id="PS01116">
    <property type="entry name" value="XANTH_URACIL_PERMASE"/>
    <property type="match status" value="1"/>
</dbReference>
<feature type="transmembrane region" description="Helical" evidence="8">
    <location>
        <begin position="248"/>
        <end position="273"/>
    </location>
</feature>
<dbReference type="InterPro" id="IPR006042">
    <property type="entry name" value="Xan_ur_permease"/>
</dbReference>
<dbReference type="NCBIfam" id="NF037981">
    <property type="entry name" value="NCS2_1"/>
    <property type="match status" value="1"/>
</dbReference>
<dbReference type="RefSeq" id="WP_229686243.1">
    <property type="nucleotide sequence ID" value="NZ_BMMK01000008.1"/>
</dbReference>
<evidence type="ECO:0000256" key="4">
    <source>
        <dbReference type="ARBA" id="ARBA00022475"/>
    </source>
</evidence>
<dbReference type="GO" id="GO:0042907">
    <property type="term" value="F:xanthine transmembrane transporter activity"/>
    <property type="evidence" value="ECO:0007669"/>
    <property type="project" value="TreeGrafter"/>
</dbReference>
<accession>A0A8J3FUG4</accession>
<dbReference type="PANTHER" id="PTHR42810:SF4">
    <property type="entry name" value="URIC ACID TRANSPORTER UACT"/>
    <property type="match status" value="1"/>
</dbReference>
<dbReference type="InterPro" id="IPR006043">
    <property type="entry name" value="NCS2"/>
</dbReference>
<feature type="transmembrane region" description="Helical" evidence="8">
    <location>
        <begin position="199"/>
        <end position="221"/>
    </location>
</feature>
<keyword evidence="7 8" id="KW-0472">Membrane</keyword>
<keyword evidence="5 8" id="KW-0812">Transmembrane</keyword>
<dbReference type="GO" id="GO:0005886">
    <property type="term" value="C:plasma membrane"/>
    <property type="evidence" value="ECO:0007669"/>
    <property type="project" value="UniProtKB-SubCell"/>
</dbReference>
<feature type="transmembrane region" description="Helical" evidence="8">
    <location>
        <begin position="114"/>
        <end position="133"/>
    </location>
</feature>
<keyword evidence="6 8" id="KW-1133">Transmembrane helix</keyword>
<organism evidence="9 10">
    <name type="scientific">Longimycelium tulufanense</name>
    <dbReference type="NCBI Taxonomy" id="907463"/>
    <lineage>
        <taxon>Bacteria</taxon>
        <taxon>Bacillati</taxon>
        <taxon>Actinomycetota</taxon>
        <taxon>Actinomycetes</taxon>
        <taxon>Pseudonocardiales</taxon>
        <taxon>Pseudonocardiaceae</taxon>
        <taxon>Longimycelium</taxon>
    </lineage>
</organism>
<comment type="similarity">
    <text evidence="2">Belongs to the nucleobase:cation symporter-2 (NCS2) (TC 2.A.40) family.</text>
</comment>
<proteinExistence type="inferred from homology"/>
<evidence type="ECO:0000256" key="2">
    <source>
        <dbReference type="ARBA" id="ARBA00008821"/>
    </source>
</evidence>
<dbReference type="EMBL" id="BMMK01000008">
    <property type="protein sequence ID" value="GGM50344.1"/>
    <property type="molecule type" value="Genomic_DNA"/>
</dbReference>
<feature type="transmembrane region" description="Helical" evidence="8">
    <location>
        <begin position="89"/>
        <end position="108"/>
    </location>
</feature>
<feature type="transmembrane region" description="Helical" evidence="8">
    <location>
        <begin position="35"/>
        <end position="54"/>
    </location>
</feature>
<keyword evidence="3" id="KW-0813">Transport</keyword>
<dbReference type="NCBIfam" id="TIGR03173">
    <property type="entry name" value="pbuX"/>
    <property type="match status" value="1"/>
</dbReference>
<dbReference type="PANTHER" id="PTHR42810">
    <property type="entry name" value="PURINE PERMEASE C1399.01C-RELATED"/>
    <property type="match status" value="1"/>
</dbReference>
<evidence type="ECO:0000256" key="6">
    <source>
        <dbReference type="ARBA" id="ARBA00022989"/>
    </source>
</evidence>
<keyword evidence="10" id="KW-1185">Reference proteome</keyword>
<feature type="transmembrane region" description="Helical" evidence="8">
    <location>
        <begin position="387"/>
        <end position="406"/>
    </location>
</feature>
<feature type="transmembrane region" description="Helical" evidence="8">
    <location>
        <begin position="412"/>
        <end position="435"/>
    </location>
</feature>
<dbReference type="Pfam" id="PF00860">
    <property type="entry name" value="Xan_ur_permease"/>
    <property type="match status" value="1"/>
</dbReference>